<feature type="domain" description="Protein FecR C-terminal" evidence="3">
    <location>
        <begin position="265"/>
        <end position="327"/>
    </location>
</feature>
<dbReference type="InterPro" id="IPR012373">
    <property type="entry name" value="Ferrdict_sens_TM"/>
</dbReference>
<evidence type="ECO:0000259" key="2">
    <source>
        <dbReference type="Pfam" id="PF04773"/>
    </source>
</evidence>
<keyword evidence="1" id="KW-0472">Membrane</keyword>
<evidence type="ECO:0008006" key="6">
    <source>
        <dbReference type="Google" id="ProtNLM"/>
    </source>
</evidence>
<evidence type="ECO:0000259" key="3">
    <source>
        <dbReference type="Pfam" id="PF16344"/>
    </source>
</evidence>
<dbReference type="RefSeq" id="WP_041882824.1">
    <property type="nucleotide sequence ID" value="NZ_CP157278.1"/>
</dbReference>
<sequence>MNEKEELKLLYHLYLTNQCSPAEMERFFQLIKDNEHDEEMTSLMSVTWDQTEAKPETGLIPPFFSQDTIQVRPMLTRRISYGFRHFAAAAAILLVLGGTYLYRNRISQVFNPVHQTEVFSKTAERKQLLLADGTKVWLSPESKLSYPDRFNGSKRIVSLDGEAFFEVTHDADHPFIIQSGLVNTTVLGTSFNVSAYKNQPDINVTLVTGKVAVTLKNTNHEQPVMITANQRITVSRSTEKITKTDFPDAADFLNRRLGLFDYKGSIFSDVVTDLELQYHLQITLAPDLAQSRFYGQLDMTLPVEQCLDKLSMVMEVNWKKERGRYVIVR</sequence>
<dbReference type="Pfam" id="PF16344">
    <property type="entry name" value="FecR_C"/>
    <property type="match status" value="1"/>
</dbReference>
<feature type="transmembrane region" description="Helical" evidence="1">
    <location>
        <begin position="82"/>
        <end position="102"/>
    </location>
</feature>
<keyword evidence="1" id="KW-1133">Transmembrane helix</keyword>
<dbReference type="Gene3D" id="2.60.120.1440">
    <property type="match status" value="1"/>
</dbReference>
<keyword evidence="1" id="KW-0812">Transmembrane</keyword>
<dbReference type="PANTHER" id="PTHR30273">
    <property type="entry name" value="PERIPLASMIC SIGNAL SENSOR AND SIGMA FACTOR ACTIVATOR FECR-RELATED"/>
    <property type="match status" value="1"/>
</dbReference>
<dbReference type="AlphaFoldDB" id="A0A0D0FVZ8"/>
<feature type="domain" description="FecR protein" evidence="2">
    <location>
        <begin position="120"/>
        <end position="211"/>
    </location>
</feature>
<dbReference type="Gene3D" id="3.55.50.30">
    <property type="match status" value="1"/>
</dbReference>
<evidence type="ECO:0000256" key="1">
    <source>
        <dbReference type="SAM" id="Phobius"/>
    </source>
</evidence>
<dbReference type="FunFam" id="2.60.120.1440:FF:000001">
    <property type="entry name" value="Putative anti-sigma factor"/>
    <property type="match status" value="1"/>
</dbReference>
<comment type="caution">
    <text evidence="4">The sequence shown here is derived from an EMBL/GenBank/DDBJ whole genome shotgun (WGS) entry which is preliminary data.</text>
</comment>
<dbReference type="InterPro" id="IPR032508">
    <property type="entry name" value="FecR_C"/>
</dbReference>
<dbReference type="PIRSF" id="PIRSF018266">
    <property type="entry name" value="FecR"/>
    <property type="match status" value="1"/>
</dbReference>
<evidence type="ECO:0000313" key="4">
    <source>
        <dbReference type="EMBL" id="KIO76644.1"/>
    </source>
</evidence>
<gene>
    <name evidence="4" type="ORF">TH53_13960</name>
</gene>
<dbReference type="PANTHER" id="PTHR30273:SF2">
    <property type="entry name" value="PROTEIN FECR"/>
    <property type="match status" value="1"/>
</dbReference>
<accession>A0A0D0FVZ8</accession>
<dbReference type="Proteomes" id="UP000032049">
    <property type="component" value="Unassembled WGS sequence"/>
</dbReference>
<name>A0A0D0FVZ8_9SPHI</name>
<dbReference type="STRING" id="1503925.TH53_13960"/>
<protein>
    <recommendedName>
        <fullName evidence="6">FecR protein</fullName>
    </recommendedName>
</protein>
<dbReference type="GO" id="GO:0016989">
    <property type="term" value="F:sigma factor antagonist activity"/>
    <property type="evidence" value="ECO:0007669"/>
    <property type="project" value="TreeGrafter"/>
</dbReference>
<organism evidence="4 5">
    <name type="scientific">Pedobacter lusitanus</name>
    <dbReference type="NCBI Taxonomy" id="1503925"/>
    <lineage>
        <taxon>Bacteria</taxon>
        <taxon>Pseudomonadati</taxon>
        <taxon>Bacteroidota</taxon>
        <taxon>Sphingobacteriia</taxon>
        <taxon>Sphingobacteriales</taxon>
        <taxon>Sphingobacteriaceae</taxon>
        <taxon>Pedobacter</taxon>
    </lineage>
</organism>
<proteinExistence type="predicted"/>
<keyword evidence="5" id="KW-1185">Reference proteome</keyword>
<dbReference type="EMBL" id="JXRA01000058">
    <property type="protein sequence ID" value="KIO76644.1"/>
    <property type="molecule type" value="Genomic_DNA"/>
</dbReference>
<evidence type="ECO:0000313" key="5">
    <source>
        <dbReference type="Proteomes" id="UP000032049"/>
    </source>
</evidence>
<dbReference type="Pfam" id="PF04773">
    <property type="entry name" value="FecR"/>
    <property type="match status" value="1"/>
</dbReference>
<reference evidence="4 5" key="1">
    <citation type="submission" date="2015-01" db="EMBL/GenBank/DDBJ databases">
        <title>Draft genome sequence of Pedobacter sp. NL19 isolated from sludge of an effluent treatment pond in an abandoned uranium mine.</title>
        <authorList>
            <person name="Santos T."/>
            <person name="Caetano T."/>
            <person name="Covas C."/>
            <person name="Cruz A."/>
            <person name="Mendo S."/>
        </authorList>
    </citation>
    <scope>NUCLEOTIDE SEQUENCE [LARGE SCALE GENOMIC DNA]</scope>
    <source>
        <strain evidence="4 5">NL19</strain>
    </source>
</reference>
<dbReference type="InterPro" id="IPR006860">
    <property type="entry name" value="FecR"/>
</dbReference>
<dbReference type="OrthoDB" id="645173at2"/>